<feature type="signal peptide" evidence="8">
    <location>
        <begin position="1"/>
        <end position="37"/>
    </location>
</feature>
<reference evidence="12" key="1">
    <citation type="submission" date="2025-08" db="UniProtKB">
        <authorList>
            <consortium name="Ensembl"/>
        </authorList>
    </citation>
    <scope>IDENTIFICATION</scope>
</reference>
<feature type="chain" id="PRO_5034598837" evidence="8">
    <location>
        <begin position="38"/>
        <end position="648"/>
    </location>
</feature>
<dbReference type="Gene3D" id="3.20.20.80">
    <property type="entry name" value="Glycosidases"/>
    <property type="match status" value="1"/>
</dbReference>
<feature type="active site" description="Nucleophile" evidence="6">
    <location>
        <position position="280"/>
    </location>
</feature>
<sequence>MATSNFVPCPGPAERPARMGLPALALLLAARLLHTQASPLARSFQVDYENNCFRKDGAPFRYISGSIHYARVPRPAWRDRLLKMYMSGLSTVQVYVPWNYHETLPGVYDFTGNRDVEAFLDLTAELGLLVILRPGPYICAEWEMGGLPAWLLWKPDINLRTSNPAYLAAVDSWLHILLPKIKPRLYQHGGNIISVQVENEYGSYYACDYGYLRHLLGSFRALLGSEVLLFTTDSTGVEELRCGTLQGLYATVDFGPGSNVTEAFGAQRRVEPKGPLVNSEYYTGWLDYWGEAHASTSAAWVSRGLEDMLQLGASINMYMFHGGTNFAYWSGADYKDQYKPVTTSYDYDAPLSEAGDPTEKLFAIRTVISKFQPLPFGPMPPATPKYHPSLSLQYADLLDVLDVLCPSGPVQSQFPLTFEALKQVHGFVVYHTQLPWDVRDPATLDAPPHSICDRAYVMLQKGTLERDRQTMLHITGRAGDTLDILLENMGRISFGANASDFKVRGEGPEAPEGMVPLSNWLIYPLAIDTAVQQGWPHTALPKSSSGGRVGPAFYTGTFDTPGIAWDTFVKFPGWSKGLLWINGFNLGRYWTRRGPQQTLFVPGSLLHVGHPNNITVLELEGAPPTPVLLFLDRPLYNRTLGCNTTGTE</sequence>
<dbReference type="Gene3D" id="2.60.120.260">
    <property type="entry name" value="Galactose-binding domain-like"/>
    <property type="match status" value="2"/>
</dbReference>
<evidence type="ECO:0000259" key="11">
    <source>
        <dbReference type="Pfam" id="PF21467"/>
    </source>
</evidence>
<feature type="active site" description="Proton donor" evidence="6">
    <location>
        <position position="200"/>
    </location>
</feature>
<evidence type="ECO:0000256" key="4">
    <source>
        <dbReference type="ARBA" id="ARBA00023180"/>
    </source>
</evidence>
<dbReference type="AlphaFoldDB" id="A0A8C3XC35"/>
<dbReference type="InterPro" id="IPR008979">
    <property type="entry name" value="Galactose-bd-like_sf"/>
</dbReference>
<evidence type="ECO:0000313" key="13">
    <source>
        <dbReference type="Proteomes" id="UP000694396"/>
    </source>
</evidence>
<protein>
    <submittedName>
        <fullName evidence="12">Galactosidase beta 1 like</fullName>
    </submittedName>
</protein>
<evidence type="ECO:0000256" key="8">
    <source>
        <dbReference type="SAM" id="SignalP"/>
    </source>
</evidence>
<feature type="domain" description="Glycoside hydrolase 35 catalytic" evidence="9">
    <location>
        <begin position="53"/>
        <end position="370"/>
    </location>
</feature>
<keyword evidence="2 8" id="KW-0732">Signal</keyword>
<dbReference type="Pfam" id="PF01301">
    <property type="entry name" value="Glyco_hydro_35"/>
    <property type="match status" value="1"/>
</dbReference>
<comment type="similarity">
    <text evidence="1 7">Belongs to the glycosyl hydrolase 35 family.</text>
</comment>
<dbReference type="InterPro" id="IPR026283">
    <property type="entry name" value="B-gal_1-like"/>
</dbReference>
<evidence type="ECO:0000313" key="12">
    <source>
        <dbReference type="Ensembl" id="ENSCRFP00000011024.1"/>
    </source>
</evidence>
<dbReference type="Pfam" id="PF21317">
    <property type="entry name" value="BetaGal_ABD_1"/>
    <property type="match status" value="1"/>
</dbReference>
<evidence type="ECO:0000256" key="6">
    <source>
        <dbReference type="PIRSR" id="PIRSR006336-1"/>
    </source>
</evidence>
<name>A0A8C3XC35_9PASS</name>
<dbReference type="Pfam" id="PF21467">
    <property type="entry name" value="BetaGal_gal-bd"/>
    <property type="match status" value="1"/>
</dbReference>
<dbReference type="PANTHER" id="PTHR23421">
    <property type="entry name" value="BETA-GALACTOSIDASE RELATED"/>
    <property type="match status" value="1"/>
</dbReference>
<feature type="domain" description="Beta-galactosidase galactose-binding" evidence="11">
    <location>
        <begin position="551"/>
        <end position="609"/>
    </location>
</feature>
<evidence type="ECO:0000259" key="10">
    <source>
        <dbReference type="Pfam" id="PF21317"/>
    </source>
</evidence>
<accession>A0A8C3XC35</accession>
<keyword evidence="4" id="KW-0325">Glycoprotein</keyword>
<keyword evidence="13" id="KW-1185">Reference proteome</keyword>
<dbReference type="GO" id="GO:0005975">
    <property type="term" value="P:carbohydrate metabolic process"/>
    <property type="evidence" value="ECO:0007669"/>
    <property type="project" value="InterPro"/>
</dbReference>
<organism evidence="12 13">
    <name type="scientific">Cyanoderma ruficeps</name>
    <name type="common">rufous-capped babbler</name>
    <dbReference type="NCBI Taxonomy" id="181631"/>
    <lineage>
        <taxon>Eukaryota</taxon>
        <taxon>Metazoa</taxon>
        <taxon>Chordata</taxon>
        <taxon>Craniata</taxon>
        <taxon>Vertebrata</taxon>
        <taxon>Euteleostomi</taxon>
        <taxon>Archelosauria</taxon>
        <taxon>Archosauria</taxon>
        <taxon>Dinosauria</taxon>
        <taxon>Saurischia</taxon>
        <taxon>Theropoda</taxon>
        <taxon>Coelurosauria</taxon>
        <taxon>Aves</taxon>
        <taxon>Neognathae</taxon>
        <taxon>Neoaves</taxon>
        <taxon>Telluraves</taxon>
        <taxon>Australaves</taxon>
        <taxon>Passeriformes</taxon>
        <taxon>Sylvioidea</taxon>
        <taxon>Timaliidae</taxon>
        <taxon>Cyanoderma</taxon>
    </lineage>
</organism>
<evidence type="ECO:0000259" key="9">
    <source>
        <dbReference type="Pfam" id="PF01301"/>
    </source>
</evidence>
<dbReference type="InterPro" id="IPR001944">
    <property type="entry name" value="Glycoside_Hdrlase_35"/>
</dbReference>
<proteinExistence type="inferred from homology"/>
<dbReference type="Ensembl" id="ENSCRFT00000011408.1">
    <property type="protein sequence ID" value="ENSCRFP00000011024.1"/>
    <property type="gene ID" value="ENSCRFG00000003013.1"/>
</dbReference>
<dbReference type="InterPro" id="IPR031330">
    <property type="entry name" value="Gly_Hdrlase_35_cat"/>
</dbReference>
<dbReference type="InterPro" id="IPR048912">
    <property type="entry name" value="BetaGal1-like_ABD1"/>
</dbReference>
<dbReference type="Proteomes" id="UP000694396">
    <property type="component" value="Unplaced"/>
</dbReference>
<dbReference type="SUPFAM" id="SSF49785">
    <property type="entry name" value="Galactose-binding domain-like"/>
    <property type="match status" value="1"/>
</dbReference>
<evidence type="ECO:0000256" key="7">
    <source>
        <dbReference type="RuleBase" id="RU003679"/>
    </source>
</evidence>
<evidence type="ECO:0000256" key="5">
    <source>
        <dbReference type="ARBA" id="ARBA00023295"/>
    </source>
</evidence>
<dbReference type="FunFam" id="3.20.20.80:FF:000017">
    <property type="entry name" value="Beta-galactosidase"/>
    <property type="match status" value="1"/>
</dbReference>
<evidence type="ECO:0000256" key="2">
    <source>
        <dbReference type="ARBA" id="ARBA00022729"/>
    </source>
</evidence>
<dbReference type="SUPFAM" id="SSF51445">
    <property type="entry name" value="(Trans)glycosidases"/>
    <property type="match status" value="1"/>
</dbReference>
<keyword evidence="5" id="KW-0326">Glycosidase</keyword>
<dbReference type="GO" id="GO:0004565">
    <property type="term" value="F:beta-galactosidase activity"/>
    <property type="evidence" value="ECO:0007669"/>
    <property type="project" value="InterPro"/>
</dbReference>
<dbReference type="PRINTS" id="PR00742">
    <property type="entry name" value="GLHYDRLASE35"/>
</dbReference>
<keyword evidence="3" id="KW-0378">Hydrolase</keyword>
<evidence type="ECO:0000256" key="3">
    <source>
        <dbReference type="ARBA" id="ARBA00022801"/>
    </source>
</evidence>
<dbReference type="PIRSF" id="PIRSF006336">
    <property type="entry name" value="B-gal"/>
    <property type="match status" value="1"/>
</dbReference>
<evidence type="ECO:0000256" key="1">
    <source>
        <dbReference type="ARBA" id="ARBA00009809"/>
    </source>
</evidence>
<dbReference type="InterPro" id="IPR048913">
    <property type="entry name" value="BetaGal_gal-bd"/>
</dbReference>
<feature type="domain" description="Beta-galactosidase 1-like first all-beta" evidence="10">
    <location>
        <begin position="415"/>
        <end position="525"/>
    </location>
</feature>
<dbReference type="InterPro" id="IPR017853">
    <property type="entry name" value="GH"/>
</dbReference>
<reference evidence="12" key="2">
    <citation type="submission" date="2025-09" db="UniProtKB">
        <authorList>
            <consortium name="Ensembl"/>
        </authorList>
    </citation>
    <scope>IDENTIFICATION</scope>
</reference>